<proteinExistence type="predicted"/>
<dbReference type="CDD" id="cd03511">
    <property type="entry name" value="Rhizopine-oxygenase-like"/>
    <property type="match status" value="1"/>
</dbReference>
<dbReference type="PANTHER" id="PTHR19353:SF19">
    <property type="entry name" value="DELTA(5) FATTY ACID DESATURASE C-RELATED"/>
    <property type="match status" value="1"/>
</dbReference>
<feature type="transmembrane region" description="Helical" evidence="1">
    <location>
        <begin position="237"/>
        <end position="254"/>
    </location>
</feature>
<evidence type="ECO:0000256" key="1">
    <source>
        <dbReference type="SAM" id="Phobius"/>
    </source>
</evidence>
<evidence type="ECO:0000259" key="2">
    <source>
        <dbReference type="Pfam" id="PF00487"/>
    </source>
</evidence>
<dbReference type="InterPro" id="IPR039393">
    <property type="entry name" value="Rhizopine-oxygenase-like"/>
</dbReference>
<dbReference type="GO" id="GO:0008610">
    <property type="term" value="P:lipid biosynthetic process"/>
    <property type="evidence" value="ECO:0007669"/>
    <property type="project" value="UniProtKB-ARBA"/>
</dbReference>
<gene>
    <name evidence="3" type="ORF">GNP93_16810</name>
</gene>
<protein>
    <submittedName>
        <fullName evidence="3">Fatty acid desaturase</fullName>
    </submittedName>
</protein>
<keyword evidence="1" id="KW-0472">Membrane</keyword>
<comment type="caution">
    <text evidence="3">The sequence shown here is derived from an EMBL/GenBank/DDBJ whole genome shotgun (WGS) entry which is preliminary data.</text>
</comment>
<organism evidence="3 4">
    <name type="scientific">Paenibacillus validus</name>
    <dbReference type="NCBI Taxonomy" id="44253"/>
    <lineage>
        <taxon>Bacteria</taxon>
        <taxon>Bacillati</taxon>
        <taxon>Bacillota</taxon>
        <taxon>Bacilli</taxon>
        <taxon>Bacillales</taxon>
        <taxon>Paenibacillaceae</taxon>
        <taxon>Paenibacillus</taxon>
    </lineage>
</organism>
<evidence type="ECO:0000313" key="3">
    <source>
        <dbReference type="EMBL" id="MUG72334.1"/>
    </source>
</evidence>
<name>A0A7X2ZCI8_9BACL</name>
<dbReference type="RefSeq" id="WP_155615150.1">
    <property type="nucleotide sequence ID" value="NZ_JBDLZV010000001.1"/>
</dbReference>
<dbReference type="PANTHER" id="PTHR19353">
    <property type="entry name" value="FATTY ACID DESATURASE 2"/>
    <property type="match status" value="1"/>
</dbReference>
<dbReference type="InterPro" id="IPR005804">
    <property type="entry name" value="FA_desaturase_dom"/>
</dbReference>
<dbReference type="EMBL" id="WNZX01000014">
    <property type="protein sequence ID" value="MUG72334.1"/>
    <property type="molecule type" value="Genomic_DNA"/>
</dbReference>
<dbReference type="AlphaFoldDB" id="A0A7X2ZCI8"/>
<evidence type="ECO:0000313" key="4">
    <source>
        <dbReference type="Proteomes" id="UP000450917"/>
    </source>
</evidence>
<keyword evidence="1" id="KW-1133">Transmembrane helix</keyword>
<keyword evidence="4" id="KW-1185">Reference proteome</keyword>
<dbReference type="InterPro" id="IPR012171">
    <property type="entry name" value="Fatty_acid_desaturase"/>
</dbReference>
<keyword evidence="1" id="KW-0812">Transmembrane</keyword>
<dbReference type="Pfam" id="PF00487">
    <property type="entry name" value="FA_desaturase"/>
    <property type="match status" value="1"/>
</dbReference>
<feature type="transmembrane region" description="Helical" evidence="1">
    <location>
        <begin position="51"/>
        <end position="70"/>
    </location>
</feature>
<reference evidence="3 4" key="1">
    <citation type="submission" date="2019-11" db="EMBL/GenBank/DDBJ databases">
        <title>Draft genome sequences of five Paenibacillus species of dairy origin.</title>
        <authorList>
            <person name="Olajide A.M."/>
            <person name="Chen S."/>
            <person name="Lapointe G."/>
        </authorList>
    </citation>
    <scope>NUCLEOTIDE SEQUENCE [LARGE SCALE GENOMIC DNA]</scope>
    <source>
        <strain evidence="3 4">2CS3</strain>
    </source>
</reference>
<feature type="domain" description="Fatty acid desaturase" evidence="2">
    <location>
        <begin position="75"/>
        <end position="317"/>
    </location>
</feature>
<dbReference type="GO" id="GO:0016020">
    <property type="term" value="C:membrane"/>
    <property type="evidence" value="ECO:0007669"/>
    <property type="project" value="TreeGrafter"/>
</dbReference>
<feature type="transmembrane region" description="Helical" evidence="1">
    <location>
        <begin position="208"/>
        <end position="231"/>
    </location>
</feature>
<sequence length="372" mass="43260">MANTSKRRDYSLTGPENRKAEEKGLAAAEWYTCPIPRQRLKELMKRKDGPAIRDTLIWFATLIGLGVAAYYSWGTWWAIPAFFLYGVVYALPGNSRWHECGHGTAFKTPWMNEVLYQISSFMCLFPATPWRWSHARHHTDTIIVGRDPEIVAERPPIWRIILMEIFRLHGGPRDLKRVILHFFGKMDKEEESYIPVSERRKVCWEARVWVFIFLAVIASCVYMQSILPAMFIGLPTFYGFIGVLITGFIQHLGLSEDVLDHRLNTRTVYMNPIFRFLYWNMNYHVEHHMFPMVPYHALPALHEEMKPDCPAASPSTWAAVKEVFTALRKQRKDPTYTIVRPLPSTARPYRYGPHPFGTVAGREVDPIWRESV</sequence>
<dbReference type="Proteomes" id="UP000450917">
    <property type="component" value="Unassembled WGS sequence"/>
</dbReference>
<dbReference type="GO" id="GO:0016717">
    <property type="term" value="F:oxidoreductase activity, acting on paired donors, with oxidation of a pair of donors resulting in the reduction of molecular oxygen to two molecules of water"/>
    <property type="evidence" value="ECO:0007669"/>
    <property type="project" value="TreeGrafter"/>
</dbReference>
<accession>A0A7X2ZCI8</accession>